<dbReference type="GO" id="GO:0009968">
    <property type="term" value="P:negative regulation of signal transduction"/>
    <property type="evidence" value="ECO:0007669"/>
    <property type="project" value="UniProtKB-KW"/>
</dbReference>
<keyword evidence="11" id="KW-1185">Reference proteome</keyword>
<evidence type="ECO:0000259" key="9">
    <source>
        <dbReference type="PROSITE" id="PS50186"/>
    </source>
</evidence>
<dbReference type="FunFam" id="1.10.167.10:FF:000002">
    <property type="entry name" value="Regulator of G-protein signaling 6 isoform 9"/>
    <property type="match status" value="1"/>
</dbReference>
<dbReference type="CDD" id="cd04450">
    <property type="entry name" value="DEP_RGS7-like"/>
    <property type="match status" value="1"/>
</dbReference>
<dbReference type="GO" id="GO:0035556">
    <property type="term" value="P:intracellular signal transduction"/>
    <property type="evidence" value="ECO:0007669"/>
    <property type="project" value="InterPro"/>
</dbReference>
<feature type="domain" description="RGS" evidence="8">
    <location>
        <begin position="311"/>
        <end position="426"/>
    </location>
</feature>
<reference evidence="10 11" key="1">
    <citation type="submission" date="2019-02" db="EMBL/GenBank/DDBJ databases">
        <title>Opniocepnalus argus genome.</title>
        <authorList>
            <person name="Zhou C."/>
            <person name="Xiao S."/>
        </authorList>
    </citation>
    <scope>NUCLEOTIDE SEQUENCE [LARGE SCALE GENOMIC DNA]</scope>
    <source>
        <strain evidence="10">OARG1902GOOAL</strain>
        <tissue evidence="10">Muscle</tissue>
    </source>
</reference>
<dbReference type="InterPro" id="IPR015898">
    <property type="entry name" value="G-protein_gamma-like_dom"/>
</dbReference>
<keyword evidence="6" id="KW-0734">Signal transduction inhibitor</keyword>
<dbReference type="PANTHER" id="PTHR45746">
    <property type="entry name" value="LP21163P"/>
    <property type="match status" value="1"/>
</dbReference>
<protein>
    <submittedName>
        <fullName evidence="10">Regulator of G-protein signaling 6</fullName>
    </submittedName>
</protein>
<dbReference type="InterPro" id="IPR047017">
    <property type="entry name" value="RGS6/7/9/11_DHEX_sf"/>
</dbReference>
<dbReference type="Pfam" id="PF00610">
    <property type="entry name" value="DEP"/>
    <property type="match status" value="1"/>
</dbReference>
<dbReference type="PROSITE" id="PS50132">
    <property type="entry name" value="RGS"/>
    <property type="match status" value="1"/>
</dbReference>
<dbReference type="InterPro" id="IPR040759">
    <property type="entry name" value="RGS_DHEX"/>
</dbReference>
<proteinExistence type="predicted"/>
<evidence type="ECO:0000256" key="7">
    <source>
        <dbReference type="ARBA" id="ARBA00023136"/>
    </source>
</evidence>
<evidence type="ECO:0000256" key="2">
    <source>
        <dbReference type="ARBA" id="ARBA00004236"/>
    </source>
</evidence>
<keyword evidence="4" id="KW-1003">Cell membrane</keyword>
<dbReference type="InterPro" id="IPR036388">
    <property type="entry name" value="WH-like_DNA-bd_sf"/>
</dbReference>
<dbReference type="PANTHER" id="PTHR45746:SF2">
    <property type="entry name" value="REGULATOR OF G-PROTEIN SIGNALING 6"/>
    <property type="match status" value="1"/>
</dbReference>
<evidence type="ECO:0000259" key="8">
    <source>
        <dbReference type="PROSITE" id="PS50132"/>
    </source>
</evidence>
<dbReference type="InterPro" id="IPR016137">
    <property type="entry name" value="RGS"/>
</dbReference>
<dbReference type="PRINTS" id="PR01301">
    <property type="entry name" value="RGSPROTEIN"/>
</dbReference>
<dbReference type="Proteomes" id="UP000503349">
    <property type="component" value="Chromosome 18"/>
</dbReference>
<dbReference type="SMART" id="SM01224">
    <property type="entry name" value="G_gamma"/>
    <property type="match status" value="1"/>
</dbReference>
<feature type="domain" description="DEP" evidence="9">
    <location>
        <begin position="15"/>
        <end position="90"/>
    </location>
</feature>
<dbReference type="EMBL" id="CM015729">
    <property type="protein sequence ID" value="KAF3703026.1"/>
    <property type="molecule type" value="Genomic_DNA"/>
</dbReference>
<dbReference type="Gene3D" id="1.10.10.10">
    <property type="entry name" value="Winged helix-like DNA-binding domain superfamily/Winged helix DNA-binding domain"/>
    <property type="match status" value="1"/>
</dbReference>
<dbReference type="GO" id="GO:0005829">
    <property type="term" value="C:cytosol"/>
    <property type="evidence" value="ECO:0007669"/>
    <property type="project" value="UniProtKB-SubCell"/>
</dbReference>
<dbReference type="Pfam" id="PF18148">
    <property type="entry name" value="RGS_DHEX"/>
    <property type="match status" value="1"/>
</dbReference>
<evidence type="ECO:0000256" key="6">
    <source>
        <dbReference type="ARBA" id="ARBA00022700"/>
    </source>
</evidence>
<dbReference type="FunFam" id="1.10.10.10:FF:000162">
    <property type="entry name" value="Regulator of G-protein signaling 6"/>
    <property type="match status" value="1"/>
</dbReference>
<dbReference type="GO" id="GO:0007186">
    <property type="term" value="P:G protein-coupled receptor signaling pathway"/>
    <property type="evidence" value="ECO:0007669"/>
    <property type="project" value="InterPro"/>
</dbReference>
<dbReference type="PROSITE" id="PS50186">
    <property type="entry name" value="DEP"/>
    <property type="match status" value="1"/>
</dbReference>
<dbReference type="InterPro" id="IPR036284">
    <property type="entry name" value="GGL_sf"/>
</dbReference>
<dbReference type="SUPFAM" id="SSF48670">
    <property type="entry name" value="Transducin (heterotrimeric G protein), gamma chain"/>
    <property type="match status" value="1"/>
</dbReference>
<dbReference type="SUPFAM" id="SSF46785">
    <property type="entry name" value="Winged helix' DNA-binding domain"/>
    <property type="match status" value="1"/>
</dbReference>
<dbReference type="FunFam" id="1.10.1240.60:FF:000001">
    <property type="entry name" value="Regulator of G-protein signaling 6"/>
    <property type="match status" value="1"/>
</dbReference>
<dbReference type="SMART" id="SM00315">
    <property type="entry name" value="RGS"/>
    <property type="match status" value="1"/>
</dbReference>
<evidence type="ECO:0000256" key="1">
    <source>
        <dbReference type="ARBA" id="ARBA00004170"/>
    </source>
</evidence>
<dbReference type="InterPro" id="IPR000591">
    <property type="entry name" value="DEP_dom"/>
</dbReference>
<dbReference type="Gene3D" id="1.10.1240.60">
    <property type="match status" value="1"/>
</dbReference>
<comment type="subcellular location">
    <subcellularLocation>
        <location evidence="2">Cell membrane</location>
    </subcellularLocation>
    <subcellularLocation>
        <location evidence="3">Cytoplasm</location>
        <location evidence="3">Cytosol</location>
    </subcellularLocation>
    <subcellularLocation>
        <location evidence="1">Membrane</location>
        <topology evidence="1">Peripheral membrane protein</topology>
    </subcellularLocation>
</comment>
<dbReference type="AlphaFoldDB" id="A0A6G1QLQ7"/>
<keyword evidence="7" id="KW-0472">Membrane</keyword>
<dbReference type="GO" id="GO:0005886">
    <property type="term" value="C:plasma membrane"/>
    <property type="evidence" value="ECO:0007669"/>
    <property type="project" value="UniProtKB-SubCell"/>
</dbReference>
<dbReference type="Pfam" id="PF00631">
    <property type="entry name" value="G-gamma"/>
    <property type="match status" value="1"/>
</dbReference>
<reference evidence="11" key="2">
    <citation type="submission" date="2019-02" db="EMBL/GenBank/DDBJ databases">
        <title>Opniocepnalus argus Var Kimnra genome.</title>
        <authorList>
            <person name="Zhou C."/>
            <person name="Xiao S."/>
        </authorList>
    </citation>
    <scope>NUCLEOTIDE SEQUENCE [LARGE SCALE GENOMIC DNA]</scope>
</reference>
<dbReference type="InterPro" id="IPR044926">
    <property type="entry name" value="RGS_subdomain_2"/>
</dbReference>
<evidence type="ECO:0000313" key="11">
    <source>
        <dbReference type="Proteomes" id="UP000503349"/>
    </source>
</evidence>
<dbReference type="SMART" id="SM00224">
    <property type="entry name" value="GGL"/>
    <property type="match status" value="1"/>
</dbReference>
<evidence type="ECO:0000313" key="10">
    <source>
        <dbReference type="EMBL" id="KAF3703026.1"/>
    </source>
</evidence>
<evidence type="ECO:0000256" key="3">
    <source>
        <dbReference type="ARBA" id="ARBA00004514"/>
    </source>
</evidence>
<evidence type="ECO:0000256" key="4">
    <source>
        <dbReference type="ARBA" id="ARBA00022475"/>
    </source>
</evidence>
<sequence length="447" mass="52363">MARKIEDIVTRIQDETEGVPIRTVKSFMTKIPSVVTGAEIVQWLMKNLSIDDPAEAMHIGSLIAAQGYIFPISDHLLSLKDDGTFYRFQAPYFWPSNCWEPENTDYAIYLCKRTMQNKTRLELADYEAENLARLQRAFARKWEFIYMQAEAQVKIDRKKDKTERKILDSQERAFWDVHRPVPGCVNTTEMDIRKCRRMKNPHRRREHIYTDVNQLDLHRPVHVTEHAFSRSSVEKTFENLLFLTEQKNRNVSKFARALLTLITYTEQYMEYDPFLMAPEPSNPWTSDDPTFWDLEASKEPSQQRVKKWGFSLEEALKDPAGRELFLKFLESEFSSENLRFWLAVQGLKRMPQQDVAQRAQDIWAEFLAEGAPSSINLDSHSYERTSQNLKDPGRYSYEDAQDHIYKLMKSDSYTRFLRSNVYQDLLLARKKVCVCVPSSHGSTSAYK</sequence>
<dbReference type="Pfam" id="PF00615">
    <property type="entry name" value="RGS"/>
    <property type="match status" value="1"/>
</dbReference>
<accession>A0A6G1QLQ7</accession>
<dbReference type="SMART" id="SM00049">
    <property type="entry name" value="DEP"/>
    <property type="match status" value="1"/>
</dbReference>
<organism evidence="10 11">
    <name type="scientific">Channa argus</name>
    <name type="common">Northern snakehead</name>
    <name type="synonym">Ophicephalus argus</name>
    <dbReference type="NCBI Taxonomy" id="215402"/>
    <lineage>
        <taxon>Eukaryota</taxon>
        <taxon>Metazoa</taxon>
        <taxon>Chordata</taxon>
        <taxon>Craniata</taxon>
        <taxon>Vertebrata</taxon>
        <taxon>Euteleostomi</taxon>
        <taxon>Actinopterygii</taxon>
        <taxon>Neopterygii</taxon>
        <taxon>Teleostei</taxon>
        <taxon>Neoteleostei</taxon>
        <taxon>Acanthomorphata</taxon>
        <taxon>Anabantaria</taxon>
        <taxon>Anabantiformes</taxon>
        <taxon>Channoidei</taxon>
        <taxon>Channidae</taxon>
        <taxon>Channa</taxon>
    </lineage>
</organism>
<dbReference type="InterPro" id="IPR036390">
    <property type="entry name" value="WH_DNA-bd_sf"/>
</dbReference>
<dbReference type="GO" id="GO:0043005">
    <property type="term" value="C:neuron projection"/>
    <property type="evidence" value="ECO:0007669"/>
    <property type="project" value="TreeGrafter"/>
</dbReference>
<name>A0A6G1QLQ7_CHAAH</name>
<gene>
    <name evidence="10" type="ORF">EXN66_Car018714</name>
</gene>
<dbReference type="Gene3D" id="1.10.167.10">
    <property type="entry name" value="Regulator of G-protein Signalling 4, domain 2"/>
    <property type="match status" value="1"/>
</dbReference>
<dbReference type="GO" id="GO:0005096">
    <property type="term" value="F:GTPase activator activity"/>
    <property type="evidence" value="ECO:0007669"/>
    <property type="project" value="TreeGrafter"/>
</dbReference>
<keyword evidence="5" id="KW-0963">Cytoplasm</keyword>
<dbReference type="GO" id="GO:0008277">
    <property type="term" value="P:regulation of G protein-coupled receptor signaling pathway"/>
    <property type="evidence" value="ECO:0007669"/>
    <property type="project" value="InterPro"/>
</dbReference>
<dbReference type="InterPro" id="IPR036305">
    <property type="entry name" value="RGS_sf"/>
</dbReference>
<dbReference type="SUPFAM" id="SSF48097">
    <property type="entry name" value="Regulator of G-protein signaling, RGS"/>
    <property type="match status" value="1"/>
</dbReference>
<dbReference type="InterPro" id="IPR047016">
    <property type="entry name" value="RGS6/7/9/11"/>
</dbReference>
<evidence type="ECO:0000256" key="5">
    <source>
        <dbReference type="ARBA" id="ARBA00022490"/>
    </source>
</evidence>